<proteinExistence type="inferred from homology"/>
<feature type="transmembrane region" description="Helical" evidence="10">
    <location>
        <begin position="264"/>
        <end position="281"/>
    </location>
</feature>
<protein>
    <recommendedName>
        <fullName evidence="10">Ion-translocating oxidoreductase complex subunit D</fullName>
        <ecNumber evidence="10">7.-.-.-</ecNumber>
    </recommendedName>
    <alternativeName>
        <fullName evidence="10">Rnf electron transport complex subunit D</fullName>
    </alternativeName>
</protein>
<keyword evidence="7 10" id="KW-0249">Electron transport</keyword>
<dbReference type="Proteomes" id="UP000664701">
    <property type="component" value="Chromosome"/>
</dbReference>
<dbReference type="InterPro" id="IPR011303">
    <property type="entry name" value="RnfD_bac"/>
</dbReference>
<dbReference type="PANTHER" id="PTHR30578">
    <property type="entry name" value="ELECTRON TRANSPORT COMPLEX PROTEIN RNFD"/>
    <property type="match status" value="1"/>
</dbReference>
<evidence type="ECO:0000256" key="2">
    <source>
        <dbReference type="ARBA" id="ARBA00022553"/>
    </source>
</evidence>
<dbReference type="Pfam" id="PF03116">
    <property type="entry name" value="NQR2_RnfD_RnfE"/>
    <property type="match status" value="1"/>
</dbReference>
<evidence type="ECO:0000256" key="9">
    <source>
        <dbReference type="ARBA" id="ARBA00023136"/>
    </source>
</evidence>
<feature type="transmembrane region" description="Helical" evidence="10">
    <location>
        <begin position="110"/>
        <end position="128"/>
    </location>
</feature>
<comment type="cofactor">
    <cofactor evidence="10">
        <name>FMN</name>
        <dbReference type="ChEBI" id="CHEBI:58210"/>
    </cofactor>
</comment>
<keyword evidence="8 10" id="KW-1133">Transmembrane helix</keyword>
<gene>
    <name evidence="10" type="primary">rnfD</name>
    <name evidence="11" type="ORF">DOK78_002238</name>
</gene>
<keyword evidence="6 10" id="KW-1278">Translocase</keyword>
<comment type="function">
    <text evidence="10">Part of a membrane-bound complex that couples electron transfer with translocation of ions across the membrane.</text>
</comment>
<keyword evidence="2 10" id="KW-0597">Phosphoprotein</keyword>
<feature type="transmembrane region" description="Helical" evidence="10">
    <location>
        <begin position="38"/>
        <end position="56"/>
    </location>
</feature>
<feature type="transmembrane region" description="Helical" evidence="10">
    <location>
        <begin position="293"/>
        <end position="311"/>
    </location>
</feature>
<keyword evidence="10" id="KW-1003">Cell membrane</keyword>
<accession>A0ABZ2SRG5</accession>
<keyword evidence="5 10" id="KW-0812">Transmembrane</keyword>
<feature type="transmembrane region" description="Helical" evidence="10">
    <location>
        <begin position="239"/>
        <end position="258"/>
    </location>
</feature>
<evidence type="ECO:0000256" key="10">
    <source>
        <dbReference type="HAMAP-Rule" id="MF_00462"/>
    </source>
</evidence>
<evidence type="ECO:0000256" key="4">
    <source>
        <dbReference type="ARBA" id="ARBA00022643"/>
    </source>
</evidence>
<keyword evidence="4 10" id="KW-0288">FMN</keyword>
<dbReference type="PANTHER" id="PTHR30578:SF0">
    <property type="entry name" value="ION-TRANSLOCATING OXIDOREDUCTASE COMPLEX SUBUNIT D"/>
    <property type="match status" value="1"/>
</dbReference>
<reference evidence="11 12" key="1">
    <citation type="submission" date="2021-03" db="EMBL/GenBank/DDBJ databases">
        <authorList>
            <person name="Gilmore M.S."/>
            <person name="Schwartzman J."/>
            <person name="Van Tyne D."/>
            <person name="Martin M."/>
            <person name="Earl A.M."/>
            <person name="Manson A.L."/>
            <person name="Straub T."/>
            <person name="Salamzade R."/>
            <person name="Saavedra J."/>
            <person name="Lebreton F."/>
            <person name="Prichula J."/>
            <person name="Schaufler K."/>
            <person name="Gaca A."/>
            <person name="Sgardioli B."/>
            <person name="Wagenaar J."/>
            <person name="Strong T."/>
        </authorList>
    </citation>
    <scope>NUCLEOTIDE SEQUENCE [LARGE SCALE GENOMIC DNA]</scope>
    <source>
        <strain evidence="11 12">DIV2402</strain>
    </source>
</reference>
<evidence type="ECO:0000313" key="12">
    <source>
        <dbReference type="Proteomes" id="UP000664701"/>
    </source>
</evidence>
<evidence type="ECO:0000256" key="1">
    <source>
        <dbReference type="ARBA" id="ARBA00022448"/>
    </source>
</evidence>
<dbReference type="RefSeq" id="WP_207940285.1">
    <property type="nucleotide sequence ID" value="NZ_CP147251.1"/>
</dbReference>
<comment type="subunit">
    <text evidence="10">The complex is composed of six subunits: RnfA, RnfB, RnfC, RnfD, RnfE and RnfG.</text>
</comment>
<comment type="subcellular location">
    <subcellularLocation>
        <location evidence="10">Cell membrane</location>
        <topology evidence="10">Multi-pass membrane protein</topology>
    </subcellularLocation>
</comment>
<evidence type="ECO:0000313" key="11">
    <source>
        <dbReference type="EMBL" id="WYJ77600.1"/>
    </source>
</evidence>
<organism evidence="11 12">
    <name type="scientific">Candidatus Enterococcus lowellii</name>
    <dbReference type="NCBI Taxonomy" id="2230877"/>
    <lineage>
        <taxon>Bacteria</taxon>
        <taxon>Bacillati</taxon>
        <taxon>Bacillota</taxon>
        <taxon>Bacilli</taxon>
        <taxon>Lactobacillales</taxon>
        <taxon>Enterococcaceae</taxon>
        <taxon>Enterococcus</taxon>
    </lineage>
</organism>
<evidence type="ECO:0000256" key="8">
    <source>
        <dbReference type="ARBA" id="ARBA00022989"/>
    </source>
</evidence>
<comment type="similarity">
    <text evidence="10">Belongs to the NqrB/RnfD family.</text>
</comment>
<evidence type="ECO:0000256" key="6">
    <source>
        <dbReference type="ARBA" id="ARBA00022967"/>
    </source>
</evidence>
<feature type="modified residue" description="FMN phosphoryl threonine" evidence="10">
    <location>
        <position position="183"/>
    </location>
</feature>
<keyword evidence="1 10" id="KW-0813">Transport</keyword>
<evidence type="ECO:0000256" key="7">
    <source>
        <dbReference type="ARBA" id="ARBA00022982"/>
    </source>
</evidence>
<sequence>MPDYYQESESEKLFQQTSKFPKTQPNPHIRGNQETQTIMLMVILALLPAILFSGYLFGWTVYLNYLLAMLTGICVEFLWFKWIKRRYQWDYSAVLTALLLGMNLPPSAPWYFPIIGTTFAIIVIKEFFGGLGYNFINPALGGRAFLVALFYQQMFTISWPDPPFNKLSPQPFDPTIDTLSGATPLAVMRAGETLSLDELNAAFFGFIGGRAGETSAFLLLLGGIFLIYKKIIGFHIPSIVLGTIGLGAFILGPTGLFTGSWQNIIGHIISGGAILGAFFMATDYASTPSTKMGEIIFAFGVGLLVVVFRFFGLTNEGVSYGILIMNCFTPAIDRLLRLRVLGEGKQSPFNLKINA</sequence>
<dbReference type="EC" id="7.-.-.-" evidence="10"/>
<keyword evidence="3 10" id="KW-0285">Flavoprotein</keyword>
<reference evidence="11 12" key="2">
    <citation type="submission" date="2024-03" db="EMBL/GenBank/DDBJ databases">
        <title>The Genome Sequence of Enterococcus sp. DIV2402.</title>
        <authorList>
            <consortium name="The Broad Institute Genomics Platform"/>
            <consortium name="The Broad Institute Microbial Omics Core"/>
            <consortium name="The Broad Institute Genomic Center for Infectious Diseases"/>
            <person name="Earl A."/>
            <person name="Manson A."/>
            <person name="Gilmore M."/>
            <person name="Schwartman J."/>
            <person name="Shea T."/>
            <person name="Abouelleil A."/>
            <person name="Cao P."/>
            <person name="Chapman S."/>
            <person name="Cusick C."/>
            <person name="Young S."/>
            <person name="Neafsey D."/>
            <person name="Nusbaum C."/>
            <person name="Birren B."/>
        </authorList>
    </citation>
    <scope>NUCLEOTIDE SEQUENCE [LARGE SCALE GENOMIC DNA]</scope>
    <source>
        <strain evidence="11 12">DIV2402</strain>
    </source>
</reference>
<dbReference type="HAMAP" id="MF_00462">
    <property type="entry name" value="RsxD_RnfD"/>
    <property type="match status" value="1"/>
</dbReference>
<evidence type="ECO:0000256" key="5">
    <source>
        <dbReference type="ARBA" id="ARBA00022692"/>
    </source>
</evidence>
<dbReference type="InterPro" id="IPR004338">
    <property type="entry name" value="NqrB/RnfD"/>
</dbReference>
<feature type="transmembrane region" description="Helical" evidence="10">
    <location>
        <begin position="140"/>
        <end position="159"/>
    </location>
</feature>
<evidence type="ECO:0000256" key="3">
    <source>
        <dbReference type="ARBA" id="ARBA00022630"/>
    </source>
</evidence>
<name>A0ABZ2SRG5_9ENTE</name>
<dbReference type="EMBL" id="CP147251">
    <property type="protein sequence ID" value="WYJ77600.1"/>
    <property type="molecule type" value="Genomic_DNA"/>
</dbReference>
<keyword evidence="12" id="KW-1185">Reference proteome</keyword>
<feature type="transmembrane region" description="Helical" evidence="10">
    <location>
        <begin position="62"/>
        <end position="80"/>
    </location>
</feature>
<dbReference type="NCBIfam" id="TIGR01946">
    <property type="entry name" value="rnfD"/>
    <property type="match status" value="1"/>
</dbReference>
<feature type="transmembrane region" description="Helical" evidence="10">
    <location>
        <begin position="201"/>
        <end position="227"/>
    </location>
</feature>
<keyword evidence="9 10" id="KW-0472">Membrane</keyword>